<keyword evidence="1" id="KW-1133">Transmembrane helix</keyword>
<gene>
    <name evidence="2" type="ORF">ACFQHK_03795</name>
</gene>
<feature type="transmembrane region" description="Helical" evidence="1">
    <location>
        <begin position="126"/>
        <end position="149"/>
    </location>
</feature>
<sequence length="182" mass="20128">MSEEPDWAIVLAALHEAQRAADNSVAFPSSIKKRRRMSGDLVDTLQKSTDLTSHEVRGALDYLRRTGLVDMSPIFNRGGVQGDEAEFISGGLTEKGFAVIHERQMREQRHKIVEEQKDANKVLTKLTFVLVVATSIQALSALFSVHQSIDSTNIAFSLVIGTAVTLVLVVLFYILLFALSER</sequence>
<protein>
    <recommendedName>
        <fullName evidence="4">DUF2207 domain-containing protein</fullName>
    </recommendedName>
</protein>
<organism evidence="2 3">
    <name type="scientific">Halomarina ordinaria</name>
    <dbReference type="NCBI Taxonomy" id="3033939"/>
    <lineage>
        <taxon>Archaea</taxon>
        <taxon>Methanobacteriati</taxon>
        <taxon>Methanobacteriota</taxon>
        <taxon>Stenosarchaea group</taxon>
        <taxon>Halobacteria</taxon>
        <taxon>Halobacteriales</taxon>
        <taxon>Natronomonadaceae</taxon>
        <taxon>Halomarina</taxon>
    </lineage>
</organism>
<evidence type="ECO:0008006" key="4">
    <source>
        <dbReference type="Google" id="ProtNLM"/>
    </source>
</evidence>
<evidence type="ECO:0000313" key="2">
    <source>
        <dbReference type="EMBL" id="MFC6835628.1"/>
    </source>
</evidence>
<dbReference type="EMBL" id="JBHSXM010000001">
    <property type="protein sequence ID" value="MFC6835628.1"/>
    <property type="molecule type" value="Genomic_DNA"/>
</dbReference>
<feature type="transmembrane region" description="Helical" evidence="1">
    <location>
        <begin position="155"/>
        <end position="179"/>
    </location>
</feature>
<keyword evidence="3" id="KW-1185">Reference proteome</keyword>
<keyword evidence="1" id="KW-0472">Membrane</keyword>
<proteinExistence type="predicted"/>
<name>A0ABD5U5L1_9EURY</name>
<dbReference type="RefSeq" id="WP_304447324.1">
    <property type="nucleotide sequence ID" value="NZ_JARRAH010000001.1"/>
</dbReference>
<dbReference type="AlphaFoldDB" id="A0ABD5U5L1"/>
<comment type="caution">
    <text evidence="2">The sequence shown here is derived from an EMBL/GenBank/DDBJ whole genome shotgun (WGS) entry which is preliminary data.</text>
</comment>
<keyword evidence="1" id="KW-0812">Transmembrane</keyword>
<accession>A0ABD5U5L1</accession>
<evidence type="ECO:0000256" key="1">
    <source>
        <dbReference type="SAM" id="Phobius"/>
    </source>
</evidence>
<dbReference type="Proteomes" id="UP001596406">
    <property type="component" value="Unassembled WGS sequence"/>
</dbReference>
<evidence type="ECO:0000313" key="3">
    <source>
        <dbReference type="Proteomes" id="UP001596406"/>
    </source>
</evidence>
<reference evidence="2 3" key="1">
    <citation type="journal article" date="2019" name="Int. J. Syst. Evol. Microbiol.">
        <title>The Global Catalogue of Microorganisms (GCM) 10K type strain sequencing project: providing services to taxonomists for standard genome sequencing and annotation.</title>
        <authorList>
            <consortium name="The Broad Institute Genomics Platform"/>
            <consortium name="The Broad Institute Genome Sequencing Center for Infectious Disease"/>
            <person name="Wu L."/>
            <person name="Ma J."/>
        </authorList>
    </citation>
    <scope>NUCLEOTIDE SEQUENCE [LARGE SCALE GENOMIC DNA]</scope>
    <source>
        <strain evidence="2 3">PSRA2</strain>
    </source>
</reference>